<keyword evidence="3 6" id="KW-0812">Transmembrane</keyword>
<evidence type="ECO:0000256" key="4">
    <source>
        <dbReference type="ARBA" id="ARBA00022989"/>
    </source>
</evidence>
<feature type="transmembrane region" description="Helical" evidence="6">
    <location>
        <begin position="7"/>
        <end position="27"/>
    </location>
</feature>
<reference evidence="7 8" key="1">
    <citation type="submission" date="2021-07" db="EMBL/GenBank/DDBJ databases">
        <title>Paenibacillus radiodurans sp. nov., isolated from the southeastern edge of Tengger Desert.</title>
        <authorList>
            <person name="Zhang G."/>
        </authorList>
    </citation>
    <scope>NUCLEOTIDE SEQUENCE [LARGE SCALE GENOMIC DNA]</scope>
    <source>
        <strain evidence="7 8">CCM 7311</strain>
    </source>
</reference>
<comment type="subcellular location">
    <subcellularLocation>
        <location evidence="1">Membrane</location>
        <topology evidence="1">Multi-pass membrane protein</topology>
    </subcellularLocation>
</comment>
<dbReference type="EMBL" id="JAHZIK010001524">
    <property type="protein sequence ID" value="MBW7459191.1"/>
    <property type="molecule type" value="Genomic_DNA"/>
</dbReference>
<feature type="non-terminal residue" evidence="7">
    <location>
        <position position="85"/>
    </location>
</feature>
<dbReference type="InterPro" id="IPR002794">
    <property type="entry name" value="DUF92_TMEM19"/>
</dbReference>
<evidence type="ECO:0000256" key="3">
    <source>
        <dbReference type="ARBA" id="ARBA00022692"/>
    </source>
</evidence>
<dbReference type="Proteomes" id="UP001519887">
    <property type="component" value="Unassembled WGS sequence"/>
</dbReference>
<comment type="similarity">
    <text evidence="2">Belongs to the TMEM19 family.</text>
</comment>
<comment type="caution">
    <text evidence="7">The sequence shown here is derived from an EMBL/GenBank/DDBJ whole genome shotgun (WGS) entry which is preliminary data.</text>
</comment>
<evidence type="ECO:0000256" key="2">
    <source>
        <dbReference type="ARBA" id="ARBA00009012"/>
    </source>
</evidence>
<accession>A0ABS7CE29</accession>
<keyword evidence="4 6" id="KW-1133">Transmembrane helix</keyword>
<evidence type="ECO:0000313" key="8">
    <source>
        <dbReference type="Proteomes" id="UP001519887"/>
    </source>
</evidence>
<proteinExistence type="inferred from homology"/>
<gene>
    <name evidence="7" type="ORF">K0U00_34585</name>
</gene>
<evidence type="ECO:0000256" key="1">
    <source>
        <dbReference type="ARBA" id="ARBA00004141"/>
    </source>
</evidence>
<dbReference type="Pfam" id="PF01940">
    <property type="entry name" value="DUF92"/>
    <property type="match status" value="1"/>
</dbReference>
<evidence type="ECO:0000256" key="5">
    <source>
        <dbReference type="ARBA" id="ARBA00023136"/>
    </source>
</evidence>
<protein>
    <submittedName>
        <fullName evidence="7">DUF92 domain-containing protein</fullName>
    </submittedName>
</protein>
<name>A0ABS7CE29_9BACL</name>
<organism evidence="7 8">
    <name type="scientific">Paenibacillus sepulcri</name>
    <dbReference type="NCBI Taxonomy" id="359917"/>
    <lineage>
        <taxon>Bacteria</taxon>
        <taxon>Bacillati</taxon>
        <taxon>Bacillota</taxon>
        <taxon>Bacilli</taxon>
        <taxon>Bacillales</taxon>
        <taxon>Paenibacillaceae</taxon>
        <taxon>Paenibacillus</taxon>
    </lineage>
</organism>
<feature type="transmembrane region" description="Helical" evidence="6">
    <location>
        <begin position="47"/>
        <end position="69"/>
    </location>
</feature>
<keyword evidence="8" id="KW-1185">Reference proteome</keyword>
<evidence type="ECO:0000256" key="6">
    <source>
        <dbReference type="SAM" id="Phobius"/>
    </source>
</evidence>
<keyword evidence="5 6" id="KW-0472">Membrane</keyword>
<evidence type="ECO:0000313" key="7">
    <source>
        <dbReference type="EMBL" id="MBW7459191.1"/>
    </source>
</evidence>
<sequence length="85" mass="9143">MVGWVDAWWLRLALGLLGSGIIALAAYRVRSLSGSGALAAIIMGTSYVTLGGPLWFGALMVFFVTSTALSKFKRRHRAKQDAEAN</sequence>